<gene>
    <name evidence="1" type="ORF">EVAR_99518_1</name>
</gene>
<keyword evidence="2" id="KW-1185">Reference proteome</keyword>
<evidence type="ECO:0000313" key="2">
    <source>
        <dbReference type="Proteomes" id="UP000299102"/>
    </source>
</evidence>
<comment type="caution">
    <text evidence="1">The sequence shown here is derived from an EMBL/GenBank/DDBJ whole genome shotgun (WGS) entry which is preliminary data.</text>
</comment>
<dbReference type="Proteomes" id="UP000299102">
    <property type="component" value="Unassembled WGS sequence"/>
</dbReference>
<evidence type="ECO:0000313" key="1">
    <source>
        <dbReference type="EMBL" id="GBP00140.1"/>
    </source>
</evidence>
<reference evidence="1 2" key="1">
    <citation type="journal article" date="2019" name="Commun. Biol.">
        <title>The bagworm genome reveals a unique fibroin gene that provides high tensile strength.</title>
        <authorList>
            <person name="Kono N."/>
            <person name="Nakamura H."/>
            <person name="Ohtoshi R."/>
            <person name="Tomita M."/>
            <person name="Numata K."/>
            <person name="Arakawa K."/>
        </authorList>
    </citation>
    <scope>NUCLEOTIDE SEQUENCE [LARGE SCALE GENOMIC DNA]</scope>
</reference>
<sequence>MYNVNEMIWYFKSAKFINTTRAPYPIEGHNYIEEEDYCFCLDLKPSVMCRLNEGLWDMNIDDERPRVHLFRKTARLLSRWEEIAGTNIMHHAQMAVSHNRQRFSERVMFAFGPVSARSLSWFILAKTVKTATAETVQYSTSLRPATVFSGLSSYY</sequence>
<accession>A0A4C1SGA3</accession>
<organism evidence="1 2">
    <name type="scientific">Eumeta variegata</name>
    <name type="common">Bagworm moth</name>
    <name type="synonym">Eumeta japonica</name>
    <dbReference type="NCBI Taxonomy" id="151549"/>
    <lineage>
        <taxon>Eukaryota</taxon>
        <taxon>Metazoa</taxon>
        <taxon>Ecdysozoa</taxon>
        <taxon>Arthropoda</taxon>
        <taxon>Hexapoda</taxon>
        <taxon>Insecta</taxon>
        <taxon>Pterygota</taxon>
        <taxon>Neoptera</taxon>
        <taxon>Endopterygota</taxon>
        <taxon>Lepidoptera</taxon>
        <taxon>Glossata</taxon>
        <taxon>Ditrysia</taxon>
        <taxon>Tineoidea</taxon>
        <taxon>Psychidae</taxon>
        <taxon>Oiketicinae</taxon>
        <taxon>Eumeta</taxon>
    </lineage>
</organism>
<dbReference type="AlphaFoldDB" id="A0A4C1SGA3"/>
<proteinExistence type="predicted"/>
<name>A0A4C1SGA3_EUMVA</name>
<dbReference type="EMBL" id="BGZK01003335">
    <property type="protein sequence ID" value="GBP00140.1"/>
    <property type="molecule type" value="Genomic_DNA"/>
</dbReference>
<protein>
    <submittedName>
        <fullName evidence="1">Uncharacterized protein</fullName>
    </submittedName>
</protein>